<dbReference type="Proteomes" id="UP000000292">
    <property type="component" value="Chromosome"/>
</dbReference>
<organism evidence="1 2">
    <name type="scientific">Alicyclobacillus acidocaldarius (strain Tc-4-1)</name>
    <name type="common">Bacillus acidocaldarius</name>
    <dbReference type="NCBI Taxonomy" id="1048834"/>
    <lineage>
        <taxon>Bacteria</taxon>
        <taxon>Bacillati</taxon>
        <taxon>Bacillota</taxon>
        <taxon>Bacilli</taxon>
        <taxon>Bacillales</taxon>
        <taxon>Alicyclobacillaceae</taxon>
        <taxon>Alicyclobacillus</taxon>
    </lineage>
</organism>
<evidence type="ECO:0000313" key="2">
    <source>
        <dbReference type="Proteomes" id="UP000000292"/>
    </source>
</evidence>
<dbReference type="PATRIC" id="fig|1048834.4.peg.368"/>
<sequence>MGLKPETKEEVDFMGQGNWKRALGAAAAVMAASAIAVSPVFAAAKAPKASHGEASMSPAVVMAGKLYGNIPNVVIRGVPAGKAPWVVDGWYQLKSNLFTASGKWLIIPKQGYMENGQPVPAKIGGTTNGITEVGAEITFANAAPIVLPPVKLDSQGDFSFHDAIQWPKGAAQPVVLIGPEKNGQLLAWFAASDFLADYGQATGTARMDAAKPVKTTVAHAHTAGRK</sequence>
<dbReference type="AlphaFoldDB" id="F8IKY2"/>
<proteinExistence type="predicted"/>
<reference evidence="2" key="2">
    <citation type="submission" date="2011-06" db="EMBL/GenBank/DDBJ databases">
        <title>The complete genome sequence of Alicyclobacillus acidocaldarius sp. Tc-4-1.</title>
        <authorList>
            <person name="Chen Y."/>
            <person name="He Y."/>
            <person name="Dong Z."/>
            <person name="Hu S."/>
        </authorList>
    </citation>
    <scope>NUCLEOTIDE SEQUENCE [LARGE SCALE GENOMIC DNA]</scope>
    <source>
        <strain evidence="2">Tc-4-1</strain>
    </source>
</reference>
<reference evidence="1 2" key="1">
    <citation type="journal article" date="2011" name="J. Bacteriol.">
        <title>Complete Genome Sequence of Alicyclobacillus acidocaldarius Strain Tc-4-1.</title>
        <authorList>
            <person name="Chen Y."/>
            <person name="He Y."/>
            <person name="Zhang B."/>
            <person name="Yang J."/>
            <person name="Li W."/>
            <person name="Dong Z."/>
            <person name="Hu S."/>
        </authorList>
    </citation>
    <scope>NUCLEOTIDE SEQUENCE [LARGE SCALE GENOMIC DNA]</scope>
    <source>
        <strain evidence="1 2">Tc-4-1</strain>
    </source>
</reference>
<dbReference type="HOGENOM" id="CLU_1222660_0_0_9"/>
<gene>
    <name evidence="1" type="ordered locus">TC41_0396</name>
</gene>
<name>F8IKY2_ALIAT</name>
<accession>F8IKY2</accession>
<dbReference type="KEGG" id="aad:TC41_0396"/>
<protein>
    <submittedName>
        <fullName evidence="1">Uncharacterized protein</fullName>
    </submittedName>
</protein>
<dbReference type="EMBL" id="CP002902">
    <property type="protein sequence ID" value="AEJ42362.1"/>
    <property type="molecule type" value="Genomic_DNA"/>
</dbReference>
<evidence type="ECO:0000313" key="1">
    <source>
        <dbReference type="EMBL" id="AEJ42362.1"/>
    </source>
</evidence>
<dbReference type="STRING" id="1048834.TC41_0396"/>